<accession>A0ABU9ZEG6</accession>
<keyword evidence="1" id="KW-0812">Transmembrane</keyword>
<keyword evidence="1" id="KW-0472">Membrane</keyword>
<name>A0ABU9ZEG6_9HYPH</name>
<keyword evidence="1" id="KW-1133">Transmembrane helix</keyword>
<organism evidence="2 3">
    <name type="scientific">Methylorubrum rhodesianum</name>
    <dbReference type="NCBI Taxonomy" id="29427"/>
    <lineage>
        <taxon>Bacteria</taxon>
        <taxon>Pseudomonadati</taxon>
        <taxon>Pseudomonadota</taxon>
        <taxon>Alphaproteobacteria</taxon>
        <taxon>Hyphomicrobiales</taxon>
        <taxon>Methylobacteriaceae</taxon>
        <taxon>Methylorubrum</taxon>
    </lineage>
</organism>
<dbReference type="EMBL" id="JAQYXL010000001">
    <property type="protein sequence ID" value="MEN3229225.1"/>
    <property type="molecule type" value="Genomic_DNA"/>
</dbReference>
<evidence type="ECO:0000313" key="3">
    <source>
        <dbReference type="Proteomes" id="UP001404845"/>
    </source>
</evidence>
<feature type="transmembrane region" description="Helical" evidence="1">
    <location>
        <begin position="12"/>
        <end position="32"/>
    </location>
</feature>
<gene>
    <name evidence="2" type="ORF">PUR21_16535</name>
</gene>
<sequence>MIAFLESLSPLQALAVSAIVPGLGVLAFAFLVHEAVGFVRLALTGRL</sequence>
<evidence type="ECO:0000313" key="2">
    <source>
        <dbReference type="EMBL" id="MEN3229225.1"/>
    </source>
</evidence>
<dbReference type="RefSeq" id="WP_345971249.1">
    <property type="nucleotide sequence ID" value="NZ_JAQYXL010000001.1"/>
</dbReference>
<reference evidence="2 3" key="1">
    <citation type="journal article" date="2023" name="PLoS ONE">
        <title>Complete genome assembly of Hawai'i environmental nontuberculous mycobacteria reveals unexpected co-isolation with methylobacteria.</title>
        <authorList>
            <person name="Hendrix J."/>
            <person name="Epperson L.E."/>
            <person name="Tong E.I."/>
            <person name="Chan Y.L."/>
            <person name="Hasan N.A."/>
            <person name="Dawrs S.N."/>
            <person name="Norton G.J."/>
            <person name="Virdi R."/>
            <person name="Crooks J.L."/>
            <person name="Chan E.D."/>
            <person name="Honda J.R."/>
            <person name="Strong M."/>
        </authorList>
    </citation>
    <scope>NUCLEOTIDE SEQUENCE [LARGE SCALE GENOMIC DNA]</scope>
    <source>
        <strain evidence="2 3">NJH_HI01</strain>
    </source>
</reference>
<protein>
    <submittedName>
        <fullName evidence="2">Uncharacterized protein</fullName>
    </submittedName>
</protein>
<proteinExistence type="predicted"/>
<keyword evidence="3" id="KW-1185">Reference proteome</keyword>
<comment type="caution">
    <text evidence="2">The sequence shown here is derived from an EMBL/GenBank/DDBJ whole genome shotgun (WGS) entry which is preliminary data.</text>
</comment>
<dbReference type="Proteomes" id="UP001404845">
    <property type="component" value="Unassembled WGS sequence"/>
</dbReference>
<evidence type="ECO:0000256" key="1">
    <source>
        <dbReference type="SAM" id="Phobius"/>
    </source>
</evidence>